<dbReference type="AlphaFoldDB" id="A0A2P7S319"/>
<dbReference type="CDD" id="cd01536">
    <property type="entry name" value="PBP1_ABC_sugar_binding-like"/>
    <property type="match status" value="1"/>
</dbReference>
<dbReference type="PANTHER" id="PTHR46847:SF1">
    <property type="entry name" value="D-ALLOSE-BINDING PERIPLASMIC PROTEIN-RELATED"/>
    <property type="match status" value="1"/>
</dbReference>
<dbReference type="EMBL" id="PXYK01000020">
    <property type="protein sequence ID" value="PSJ56824.1"/>
    <property type="molecule type" value="Genomic_DNA"/>
</dbReference>
<proteinExistence type="inferred from homology"/>
<comment type="subcellular location">
    <subcellularLocation>
        <location evidence="1">Cell envelope</location>
    </subcellularLocation>
</comment>
<organism evidence="5 6">
    <name type="scientific">Kumtagia ephedrae</name>
    <dbReference type="NCBI Taxonomy" id="2116701"/>
    <lineage>
        <taxon>Bacteria</taxon>
        <taxon>Pseudomonadati</taxon>
        <taxon>Pseudomonadota</taxon>
        <taxon>Alphaproteobacteria</taxon>
        <taxon>Hyphomicrobiales</taxon>
        <taxon>Phyllobacteriaceae</taxon>
        <taxon>Kumtagia</taxon>
    </lineage>
</organism>
<dbReference type="InterPro" id="IPR028082">
    <property type="entry name" value="Peripla_BP_I"/>
</dbReference>
<sequence>MMTATAAFAADVTILTPYISSIPTNEMAQAFKAEGDKRGWNTTIIDTRNDFGQLASRIEDTVNARPDAIVLISVDHAQVGDQVAAAAAAGIPVVSLDGTAGKDVTVNVTSNNFDLGVMLSEELFKAIGGKGKIVKFYHSAHPGVHQRELGLDEVLKKYPDVRIAAAHFVKVPGPIDDGRIAMENFLRQFGDDIDAVWAAFDDPGIGAELAAESERPDAKFIIMGIDGNAQAVDMIKSCTHFKATLRQDFGKMAAIGAEQLDEVLGGGKVDSGEIYVPAVMITPQTLGVTCN</sequence>
<keyword evidence="3" id="KW-0732">Signal</keyword>
<dbReference type="Pfam" id="PF13407">
    <property type="entry name" value="Peripla_BP_4"/>
    <property type="match status" value="1"/>
</dbReference>
<dbReference type="SUPFAM" id="SSF53822">
    <property type="entry name" value="Periplasmic binding protein-like I"/>
    <property type="match status" value="1"/>
</dbReference>
<evidence type="ECO:0000256" key="3">
    <source>
        <dbReference type="ARBA" id="ARBA00022729"/>
    </source>
</evidence>
<dbReference type="PANTHER" id="PTHR46847">
    <property type="entry name" value="D-ALLOSE-BINDING PERIPLASMIC PROTEIN-RELATED"/>
    <property type="match status" value="1"/>
</dbReference>
<dbReference type="Proteomes" id="UP000241229">
    <property type="component" value="Unassembled WGS sequence"/>
</dbReference>
<comment type="caution">
    <text evidence="5">The sequence shown here is derived from an EMBL/GenBank/DDBJ whole genome shotgun (WGS) entry which is preliminary data.</text>
</comment>
<evidence type="ECO:0000256" key="2">
    <source>
        <dbReference type="ARBA" id="ARBA00007639"/>
    </source>
</evidence>
<evidence type="ECO:0000313" key="6">
    <source>
        <dbReference type="Proteomes" id="UP000241229"/>
    </source>
</evidence>
<keyword evidence="6" id="KW-1185">Reference proteome</keyword>
<name>A0A2P7S319_9HYPH</name>
<comment type="similarity">
    <text evidence="2">Belongs to the bacterial solute-binding protein 2 family.</text>
</comment>
<accession>A0A2P7S319</accession>
<dbReference type="GO" id="GO:0030313">
    <property type="term" value="C:cell envelope"/>
    <property type="evidence" value="ECO:0007669"/>
    <property type="project" value="UniProtKB-SubCell"/>
</dbReference>
<dbReference type="OrthoDB" id="44362at2"/>
<gene>
    <name evidence="5" type="ORF">C7I84_19910</name>
</gene>
<evidence type="ECO:0000256" key="1">
    <source>
        <dbReference type="ARBA" id="ARBA00004196"/>
    </source>
</evidence>
<evidence type="ECO:0000259" key="4">
    <source>
        <dbReference type="Pfam" id="PF13407"/>
    </source>
</evidence>
<dbReference type="InterPro" id="IPR025997">
    <property type="entry name" value="SBP_2_dom"/>
</dbReference>
<evidence type="ECO:0000313" key="5">
    <source>
        <dbReference type="EMBL" id="PSJ56824.1"/>
    </source>
</evidence>
<dbReference type="GO" id="GO:0030246">
    <property type="term" value="F:carbohydrate binding"/>
    <property type="evidence" value="ECO:0007669"/>
    <property type="project" value="UniProtKB-ARBA"/>
</dbReference>
<feature type="domain" description="Periplasmic binding protein" evidence="4">
    <location>
        <begin position="24"/>
        <end position="267"/>
    </location>
</feature>
<protein>
    <submittedName>
        <fullName evidence="5">LacI family transcriptional regulator</fullName>
    </submittedName>
</protein>
<dbReference type="Gene3D" id="3.40.50.2300">
    <property type="match status" value="2"/>
</dbReference>
<reference evidence="5 6" key="1">
    <citation type="submission" date="2018-03" db="EMBL/GenBank/DDBJ databases">
        <title>The draft genome of Mesorhizobium sp. 6GN-30.</title>
        <authorList>
            <person name="Liu L."/>
            <person name="Li L."/>
            <person name="Wang T."/>
            <person name="Zhang X."/>
            <person name="Liang L."/>
        </authorList>
    </citation>
    <scope>NUCLEOTIDE SEQUENCE [LARGE SCALE GENOMIC DNA]</scope>
    <source>
        <strain evidence="5 6">6GN30</strain>
    </source>
</reference>